<accession>A0ABW3LHQ7</accession>
<proteinExistence type="predicted"/>
<dbReference type="InterPro" id="IPR021377">
    <property type="entry name" value="DUF3006"/>
</dbReference>
<feature type="region of interest" description="Disordered" evidence="1">
    <location>
        <begin position="65"/>
        <end position="87"/>
    </location>
</feature>
<organism evidence="2 3">
    <name type="scientific">Virgibacillus byunsanensis</name>
    <dbReference type="NCBI Taxonomy" id="570945"/>
    <lineage>
        <taxon>Bacteria</taxon>
        <taxon>Bacillati</taxon>
        <taxon>Bacillota</taxon>
        <taxon>Bacilli</taxon>
        <taxon>Bacillales</taxon>
        <taxon>Bacillaceae</taxon>
        <taxon>Virgibacillus</taxon>
    </lineage>
</organism>
<gene>
    <name evidence="2" type="ORF">ACFQ3N_03500</name>
</gene>
<comment type="caution">
    <text evidence="2">The sequence shown here is derived from an EMBL/GenBank/DDBJ whole genome shotgun (WGS) entry which is preliminary data.</text>
</comment>
<dbReference type="Proteomes" id="UP001597040">
    <property type="component" value="Unassembled WGS sequence"/>
</dbReference>
<evidence type="ECO:0000256" key="1">
    <source>
        <dbReference type="SAM" id="MobiDB-lite"/>
    </source>
</evidence>
<evidence type="ECO:0000313" key="2">
    <source>
        <dbReference type="EMBL" id="MFD1037490.1"/>
    </source>
</evidence>
<dbReference type="Pfam" id="PF11213">
    <property type="entry name" value="DUF3006"/>
    <property type="match status" value="1"/>
</dbReference>
<reference evidence="3" key="1">
    <citation type="journal article" date="2019" name="Int. J. Syst. Evol. Microbiol.">
        <title>The Global Catalogue of Microorganisms (GCM) 10K type strain sequencing project: providing services to taxonomists for standard genome sequencing and annotation.</title>
        <authorList>
            <consortium name="The Broad Institute Genomics Platform"/>
            <consortium name="The Broad Institute Genome Sequencing Center for Infectious Disease"/>
            <person name="Wu L."/>
            <person name="Ma J."/>
        </authorList>
    </citation>
    <scope>NUCLEOTIDE SEQUENCE [LARGE SCALE GENOMIC DNA]</scope>
    <source>
        <strain evidence="3">CCUG 56754</strain>
    </source>
</reference>
<name>A0ABW3LHQ7_9BACI</name>
<evidence type="ECO:0000313" key="3">
    <source>
        <dbReference type="Proteomes" id="UP001597040"/>
    </source>
</evidence>
<keyword evidence="3" id="KW-1185">Reference proteome</keyword>
<protein>
    <submittedName>
        <fullName evidence="2">DUF3006 domain-containing protein</fullName>
    </submittedName>
</protein>
<dbReference type="EMBL" id="JBHTKJ010000007">
    <property type="protein sequence ID" value="MFD1037490.1"/>
    <property type="molecule type" value="Genomic_DNA"/>
</dbReference>
<dbReference type="RefSeq" id="WP_390359572.1">
    <property type="nucleotide sequence ID" value="NZ_JBHTKJ010000007.1"/>
</dbReference>
<sequence length="87" mass="9936">MKGVLDRFEDNDKAVILIEEEMKALVIPAEELPKGSEINTYFNIKEKNGDYKILSIDQETTEKEAQKASNLMEKLRAKTSGSKFKKK</sequence>